<protein>
    <submittedName>
        <fullName evidence="2">Uncharacterized protein</fullName>
    </submittedName>
</protein>
<feature type="compositionally biased region" description="Low complexity" evidence="1">
    <location>
        <begin position="106"/>
        <end position="122"/>
    </location>
</feature>
<dbReference type="EMBL" id="QUSY01000229">
    <property type="protein sequence ID" value="RHY31260.1"/>
    <property type="molecule type" value="Genomic_DNA"/>
</dbReference>
<organism evidence="2 3">
    <name type="scientific">Aphanomyces invadans</name>
    <dbReference type="NCBI Taxonomy" id="157072"/>
    <lineage>
        <taxon>Eukaryota</taxon>
        <taxon>Sar</taxon>
        <taxon>Stramenopiles</taxon>
        <taxon>Oomycota</taxon>
        <taxon>Saprolegniomycetes</taxon>
        <taxon>Saprolegniales</taxon>
        <taxon>Verrucalvaceae</taxon>
        <taxon>Aphanomyces</taxon>
    </lineage>
</organism>
<feature type="region of interest" description="Disordered" evidence="1">
    <location>
        <begin position="103"/>
        <end position="124"/>
    </location>
</feature>
<dbReference type="VEuPathDB" id="FungiDB:H310_00077"/>
<evidence type="ECO:0000313" key="2">
    <source>
        <dbReference type="EMBL" id="RHY31260.1"/>
    </source>
</evidence>
<sequence>MGAASSGGTVGDDSRSRAYQDLIRMQDQQLHALQEQVRHLTTGGAPAPSSLDALENELASARTFIADLKQAQDHNESRIRGLAAANDLVERELQRKEAELKTFLQSAKPPSSSTLPASSSASLNDRAWPEEHQLRMDQLENDLHEPVLVHQRVATLERELQEAHDMHRATVSTLVARHEQAAKEWESDASAKLNQVRACATEPLASTCNTKRKWTSGMSLAYESLHGNERTTSTMNAHTHAV</sequence>
<dbReference type="Proteomes" id="UP000285060">
    <property type="component" value="Unassembled WGS sequence"/>
</dbReference>
<dbReference type="AlphaFoldDB" id="A0A3R6Z623"/>
<name>A0A3R6Z623_9STRA</name>
<evidence type="ECO:0000313" key="3">
    <source>
        <dbReference type="Proteomes" id="UP000285060"/>
    </source>
</evidence>
<comment type="caution">
    <text evidence="2">The sequence shown here is derived from an EMBL/GenBank/DDBJ whole genome shotgun (WGS) entry which is preliminary data.</text>
</comment>
<accession>A0A3R6Z623</accession>
<reference evidence="2 3" key="1">
    <citation type="submission" date="2018-08" db="EMBL/GenBank/DDBJ databases">
        <title>Aphanomyces genome sequencing and annotation.</title>
        <authorList>
            <person name="Minardi D."/>
            <person name="Oidtmann B."/>
            <person name="Van Der Giezen M."/>
            <person name="Studholme D.J."/>
        </authorList>
    </citation>
    <scope>NUCLEOTIDE SEQUENCE [LARGE SCALE GENOMIC DNA]</scope>
    <source>
        <strain evidence="2 3">NJM0002</strain>
    </source>
</reference>
<gene>
    <name evidence="2" type="ORF">DYB32_003793</name>
</gene>
<evidence type="ECO:0000256" key="1">
    <source>
        <dbReference type="SAM" id="MobiDB-lite"/>
    </source>
</evidence>
<keyword evidence="3" id="KW-1185">Reference proteome</keyword>
<proteinExistence type="predicted"/>